<keyword evidence="3" id="KW-0813">Transport</keyword>
<dbReference type="PANTHER" id="PTHR43840">
    <property type="entry name" value="MITOCHONDRIAL METAL TRANSPORTER 1-RELATED"/>
    <property type="match status" value="1"/>
</dbReference>
<dbReference type="InterPro" id="IPR002524">
    <property type="entry name" value="Cation_efflux"/>
</dbReference>
<evidence type="ECO:0000256" key="3">
    <source>
        <dbReference type="ARBA" id="ARBA00022448"/>
    </source>
</evidence>
<feature type="domain" description="Cation efflux protein cytoplasmic" evidence="10">
    <location>
        <begin position="231"/>
        <end position="301"/>
    </location>
</feature>
<evidence type="ECO:0000256" key="6">
    <source>
        <dbReference type="ARBA" id="ARBA00023136"/>
    </source>
</evidence>
<feature type="domain" description="Cation efflux protein transmembrane" evidence="9">
    <location>
        <begin position="23"/>
        <end position="222"/>
    </location>
</feature>
<reference evidence="11" key="1">
    <citation type="submission" date="2019-03" db="EMBL/GenBank/DDBJ databases">
        <title>Lake Tanganyika Metagenome-Assembled Genomes (MAGs).</title>
        <authorList>
            <person name="Tran P."/>
        </authorList>
    </citation>
    <scope>NUCLEOTIDE SEQUENCE</scope>
    <source>
        <strain evidence="11">M_DeepCast_400m_m2_100</strain>
    </source>
</reference>
<dbReference type="NCBIfam" id="TIGR01297">
    <property type="entry name" value="CDF"/>
    <property type="match status" value="1"/>
</dbReference>
<dbReference type="SUPFAM" id="SSF160240">
    <property type="entry name" value="Cation efflux protein cytoplasmic domain-like"/>
    <property type="match status" value="1"/>
</dbReference>
<dbReference type="PANTHER" id="PTHR43840:SF15">
    <property type="entry name" value="MITOCHONDRIAL METAL TRANSPORTER 1-RELATED"/>
    <property type="match status" value="1"/>
</dbReference>
<feature type="transmembrane region" description="Helical" evidence="8">
    <location>
        <begin position="91"/>
        <end position="109"/>
    </location>
</feature>
<dbReference type="SUPFAM" id="SSF161111">
    <property type="entry name" value="Cation efflux protein transmembrane domain-like"/>
    <property type="match status" value="1"/>
</dbReference>
<evidence type="ECO:0000256" key="7">
    <source>
        <dbReference type="SAM" id="MobiDB-lite"/>
    </source>
</evidence>
<feature type="transmembrane region" description="Helical" evidence="8">
    <location>
        <begin position="24"/>
        <end position="48"/>
    </location>
</feature>
<dbReference type="Pfam" id="PF16916">
    <property type="entry name" value="ZT_dimer"/>
    <property type="match status" value="1"/>
</dbReference>
<keyword evidence="4 8" id="KW-0812">Transmembrane</keyword>
<sequence>MAGDPGHHDPTADREKRSAASSSVVAALGLTGAKLLVGLLTGSLGILAEAAHSGLDLVAALATLLAVRIAARPADADHPYGHGKVENLSALFQTLLLLGTCVWIIREAVERLLHSPVRVDATFWAFAVMALSIAVDVSRSRLLYRMARKHQSPALEADGLHFRTDIWSSSVVLLGLAGVAIADRHPRLAFLHHADPVAALIVAGIVVLVSVRLAVRSIQPLLDTAPAGVAEKVVAAVEALPGVIDCHQVRVRRSGPHAFVDAHVTVDGGQTLEQAHRLTEEIEVAVGRVVPRADVTLHPEPAPRAAPDGLGPEAARTVPEAVPRQTGGASAEAPLPGRESGA</sequence>
<evidence type="ECO:0000313" key="12">
    <source>
        <dbReference type="Proteomes" id="UP000748308"/>
    </source>
</evidence>
<comment type="similarity">
    <text evidence="2">Belongs to the cation diffusion facilitator (CDF) transporter (TC 2.A.4) family.</text>
</comment>
<feature type="transmembrane region" description="Helical" evidence="8">
    <location>
        <begin position="54"/>
        <end position="71"/>
    </location>
</feature>
<feature type="transmembrane region" description="Helical" evidence="8">
    <location>
        <begin position="121"/>
        <end position="139"/>
    </location>
</feature>
<evidence type="ECO:0000256" key="8">
    <source>
        <dbReference type="SAM" id="Phobius"/>
    </source>
</evidence>
<feature type="region of interest" description="Disordered" evidence="7">
    <location>
        <begin position="297"/>
        <end position="342"/>
    </location>
</feature>
<comment type="subcellular location">
    <subcellularLocation>
        <location evidence="1">Membrane</location>
        <topology evidence="1">Multi-pass membrane protein</topology>
    </subcellularLocation>
</comment>
<evidence type="ECO:0000256" key="5">
    <source>
        <dbReference type="ARBA" id="ARBA00022989"/>
    </source>
</evidence>
<dbReference type="GO" id="GO:0016020">
    <property type="term" value="C:membrane"/>
    <property type="evidence" value="ECO:0007669"/>
    <property type="project" value="UniProtKB-SubCell"/>
</dbReference>
<evidence type="ECO:0000259" key="10">
    <source>
        <dbReference type="Pfam" id="PF16916"/>
    </source>
</evidence>
<dbReference type="Gene3D" id="1.20.1510.10">
    <property type="entry name" value="Cation efflux protein transmembrane domain"/>
    <property type="match status" value="1"/>
</dbReference>
<evidence type="ECO:0000256" key="1">
    <source>
        <dbReference type="ARBA" id="ARBA00004141"/>
    </source>
</evidence>
<evidence type="ECO:0000313" key="11">
    <source>
        <dbReference type="EMBL" id="MBM3318149.1"/>
    </source>
</evidence>
<dbReference type="EMBL" id="VGIY01000275">
    <property type="protein sequence ID" value="MBM3318149.1"/>
    <property type="molecule type" value="Genomic_DNA"/>
</dbReference>
<dbReference type="Proteomes" id="UP000748308">
    <property type="component" value="Unassembled WGS sequence"/>
</dbReference>
<keyword evidence="5 8" id="KW-1133">Transmembrane helix</keyword>
<dbReference type="InterPro" id="IPR027469">
    <property type="entry name" value="Cation_efflux_TMD_sf"/>
</dbReference>
<dbReference type="InterPro" id="IPR058533">
    <property type="entry name" value="Cation_efflux_TM"/>
</dbReference>
<accession>A0A938BML5</accession>
<dbReference type="InterPro" id="IPR027470">
    <property type="entry name" value="Cation_efflux_CTD"/>
</dbReference>
<gene>
    <name evidence="11" type="ORF">FJY75_09915</name>
</gene>
<proteinExistence type="inferred from homology"/>
<name>A0A938BML5_UNCEI</name>
<evidence type="ECO:0000259" key="9">
    <source>
        <dbReference type="Pfam" id="PF01545"/>
    </source>
</evidence>
<dbReference type="InterPro" id="IPR036837">
    <property type="entry name" value="Cation_efflux_CTD_sf"/>
</dbReference>
<comment type="caution">
    <text evidence="11">The sequence shown here is derived from an EMBL/GenBank/DDBJ whole genome shotgun (WGS) entry which is preliminary data.</text>
</comment>
<dbReference type="GO" id="GO:0008324">
    <property type="term" value="F:monoatomic cation transmembrane transporter activity"/>
    <property type="evidence" value="ECO:0007669"/>
    <property type="project" value="InterPro"/>
</dbReference>
<dbReference type="InterPro" id="IPR050291">
    <property type="entry name" value="CDF_Transporter"/>
</dbReference>
<protein>
    <submittedName>
        <fullName evidence="11">Cation transporter</fullName>
    </submittedName>
</protein>
<dbReference type="AlphaFoldDB" id="A0A938BML5"/>
<evidence type="ECO:0000256" key="4">
    <source>
        <dbReference type="ARBA" id="ARBA00022692"/>
    </source>
</evidence>
<feature type="transmembrane region" description="Helical" evidence="8">
    <location>
        <begin position="160"/>
        <end position="182"/>
    </location>
</feature>
<evidence type="ECO:0000256" key="2">
    <source>
        <dbReference type="ARBA" id="ARBA00008114"/>
    </source>
</evidence>
<dbReference type="Pfam" id="PF01545">
    <property type="entry name" value="Cation_efflux"/>
    <property type="match status" value="1"/>
</dbReference>
<organism evidence="11 12">
    <name type="scientific">Eiseniibacteriota bacterium</name>
    <dbReference type="NCBI Taxonomy" id="2212470"/>
    <lineage>
        <taxon>Bacteria</taxon>
        <taxon>Candidatus Eiseniibacteriota</taxon>
    </lineage>
</organism>
<dbReference type="Gene3D" id="3.30.70.1350">
    <property type="entry name" value="Cation efflux protein, cytoplasmic domain"/>
    <property type="match status" value="1"/>
</dbReference>
<keyword evidence="6 8" id="KW-0472">Membrane</keyword>
<feature type="transmembrane region" description="Helical" evidence="8">
    <location>
        <begin position="197"/>
        <end position="215"/>
    </location>
</feature>